<feature type="binding site" evidence="2">
    <location>
        <position position="390"/>
    </location>
    <ligand>
        <name>Mn(2+)</name>
        <dbReference type="ChEBI" id="CHEBI:29035"/>
        <label>2</label>
    </ligand>
</feature>
<dbReference type="SUPFAM" id="SSF53187">
    <property type="entry name" value="Zn-dependent exopeptidases"/>
    <property type="match status" value="1"/>
</dbReference>
<evidence type="ECO:0000259" key="3">
    <source>
        <dbReference type="Pfam" id="PF07687"/>
    </source>
</evidence>
<evidence type="ECO:0000313" key="4">
    <source>
        <dbReference type="EMBL" id="QJR12726.1"/>
    </source>
</evidence>
<keyword evidence="5" id="KW-1185">Reference proteome</keyword>
<evidence type="ECO:0000256" key="1">
    <source>
        <dbReference type="ARBA" id="ARBA00022801"/>
    </source>
</evidence>
<dbReference type="EC" id="3.5.1.-" evidence="4"/>
<feature type="domain" description="Peptidase M20 dimerisation" evidence="3">
    <location>
        <begin position="211"/>
        <end position="304"/>
    </location>
</feature>
<proteinExistence type="predicted"/>
<feature type="binding site" evidence="2">
    <location>
        <position position="157"/>
    </location>
    <ligand>
        <name>Mn(2+)</name>
        <dbReference type="ChEBI" id="CHEBI:29035"/>
        <label>2</label>
    </ligand>
</feature>
<dbReference type="GO" id="GO:0019877">
    <property type="term" value="P:diaminopimelate biosynthetic process"/>
    <property type="evidence" value="ECO:0007669"/>
    <property type="project" value="UniProtKB-ARBA"/>
</dbReference>
<dbReference type="Gene3D" id="3.40.630.10">
    <property type="entry name" value="Zn peptidases"/>
    <property type="match status" value="1"/>
</dbReference>
<dbReference type="SUPFAM" id="SSF55031">
    <property type="entry name" value="Bacterial exopeptidase dimerisation domain"/>
    <property type="match status" value="1"/>
</dbReference>
<dbReference type="RefSeq" id="WP_212756794.1">
    <property type="nucleotide sequence ID" value="NZ_CP053069.1"/>
</dbReference>
<dbReference type="Pfam" id="PF01546">
    <property type="entry name" value="Peptidase_M20"/>
    <property type="match status" value="1"/>
</dbReference>
<dbReference type="FunFam" id="3.30.70.360:FF:000001">
    <property type="entry name" value="N-acetyldiaminopimelate deacetylase"/>
    <property type="match status" value="1"/>
</dbReference>
<dbReference type="InterPro" id="IPR002933">
    <property type="entry name" value="Peptidase_M20"/>
</dbReference>
<dbReference type="PANTHER" id="PTHR11014">
    <property type="entry name" value="PEPTIDASE M20 FAMILY MEMBER"/>
    <property type="match status" value="1"/>
</dbReference>
<feature type="binding site" evidence="2">
    <location>
        <position position="188"/>
    </location>
    <ligand>
        <name>Mn(2+)</name>
        <dbReference type="ChEBI" id="CHEBI:29035"/>
        <label>2</label>
    </ligand>
</feature>
<dbReference type="GO" id="GO:0046872">
    <property type="term" value="F:metal ion binding"/>
    <property type="evidence" value="ECO:0007669"/>
    <property type="project" value="UniProtKB-KW"/>
</dbReference>
<reference evidence="4 5" key="1">
    <citation type="submission" date="2020-04" db="EMBL/GenBank/DDBJ databases">
        <title>Usitatibacter rugosus gen. nov., sp. nov. and Usitatibacter palustris sp. nov., novel members of Usitatibacteraceae fam. nov. within the order Nitrosomonadales isolated from soil.</title>
        <authorList>
            <person name="Huber K.J."/>
            <person name="Neumann-Schaal M."/>
            <person name="Geppert A."/>
            <person name="Luckner M."/>
            <person name="Wanner G."/>
            <person name="Overmann J."/>
        </authorList>
    </citation>
    <scope>NUCLEOTIDE SEQUENCE [LARGE SCALE GENOMIC DNA]</scope>
    <source>
        <strain evidence="4 5">0125_3</strain>
    </source>
</reference>
<dbReference type="Gene3D" id="3.30.70.360">
    <property type="match status" value="1"/>
</dbReference>
<dbReference type="GO" id="GO:0050118">
    <property type="term" value="F:N-acetyldiaminopimelate deacetylase activity"/>
    <property type="evidence" value="ECO:0007669"/>
    <property type="project" value="UniProtKB-ARBA"/>
</dbReference>
<protein>
    <submittedName>
        <fullName evidence="4">N-acetylcysteine deacetylase</fullName>
        <ecNumber evidence="4">3.5.1.-</ecNumber>
    </submittedName>
</protein>
<keyword evidence="2" id="KW-0479">Metal-binding</keyword>
<keyword evidence="1 4" id="KW-0378">Hydrolase</keyword>
<dbReference type="PANTHER" id="PTHR11014:SF63">
    <property type="entry name" value="METALLOPEPTIDASE, PUTATIVE (AFU_ORTHOLOGUE AFUA_6G09600)-RELATED"/>
    <property type="match status" value="1"/>
</dbReference>
<dbReference type="EMBL" id="CP053069">
    <property type="protein sequence ID" value="QJR12726.1"/>
    <property type="molecule type" value="Genomic_DNA"/>
</dbReference>
<evidence type="ECO:0000313" key="5">
    <source>
        <dbReference type="Proteomes" id="UP000501534"/>
    </source>
</evidence>
<dbReference type="Pfam" id="PF07687">
    <property type="entry name" value="M20_dimer"/>
    <property type="match status" value="1"/>
</dbReference>
<feature type="binding site" evidence="2">
    <location>
        <position position="123"/>
    </location>
    <ligand>
        <name>Mn(2+)</name>
        <dbReference type="ChEBI" id="CHEBI:29035"/>
        <label>2</label>
    </ligand>
</feature>
<dbReference type="NCBIfam" id="TIGR01891">
    <property type="entry name" value="amidohydrolases"/>
    <property type="match status" value="1"/>
</dbReference>
<dbReference type="PIRSF" id="PIRSF005962">
    <property type="entry name" value="Pept_M20D_amidohydro"/>
    <property type="match status" value="1"/>
</dbReference>
<gene>
    <name evidence="4" type="primary">scmP_2</name>
    <name evidence="4" type="ORF">DSM104443_03819</name>
</gene>
<dbReference type="InterPro" id="IPR011650">
    <property type="entry name" value="Peptidase_M20_dimer"/>
</dbReference>
<evidence type="ECO:0000256" key="2">
    <source>
        <dbReference type="PIRSR" id="PIRSR005962-1"/>
    </source>
</evidence>
<dbReference type="Proteomes" id="UP000501534">
    <property type="component" value="Chromosome"/>
</dbReference>
<comment type="cofactor">
    <cofactor evidence="2">
        <name>Mn(2+)</name>
        <dbReference type="ChEBI" id="CHEBI:29035"/>
    </cofactor>
    <text evidence="2">The Mn(2+) ion enhances activity.</text>
</comment>
<dbReference type="InterPro" id="IPR017439">
    <property type="entry name" value="Amidohydrolase"/>
</dbReference>
<name>A0A6M4GZR3_9PROT</name>
<feature type="binding site" evidence="2">
    <location>
        <position position="121"/>
    </location>
    <ligand>
        <name>Mn(2+)</name>
        <dbReference type="ChEBI" id="CHEBI:29035"/>
        <label>2</label>
    </ligand>
</feature>
<sequence length="420" mass="45479">MNAPSSPFPFDSVIAAAAEKVEGKVVAWRRDFHQNPELGNREVRTAKIVADHLRALGFDEVREKVAHTGVVGILKGGKPGPVVALRADMDALPVAEEVDVPFKSEVRTEWNGQKCGVMHACGHDAHTSILMGVAEVLAGMRAQIPGTVTFIFQPAEETPPIGEDGGAKMMIEQGCLANPKVDAIFGLHVTSIFPTGMIGYRSGPFMASADDFRIFVRGTQTHAAMPWRGVDPIVVGAQIVTGLQTIVSRQMNIAKEPSIVTVGVFHGGVRHNIIPDEVKMEGTIRAFDEEQRNEVHTHVKRIAEMIAQAGGATAKVHIHRWYDVTVNDPALTDWSIPTLGRMAGDANVKVVDKVCGAEDFSFYQKAVPGFFYFVGCTPKDKDASTAAPNHSPRFFVDEECLKLGVKSLSALALDWLATHA</sequence>
<keyword evidence="2" id="KW-0464">Manganese</keyword>
<dbReference type="InterPro" id="IPR036264">
    <property type="entry name" value="Bact_exopeptidase_dim_dom"/>
</dbReference>
<accession>A0A6M4GZR3</accession>
<organism evidence="4 5">
    <name type="scientific">Usitatibacter rugosus</name>
    <dbReference type="NCBI Taxonomy" id="2732067"/>
    <lineage>
        <taxon>Bacteria</taxon>
        <taxon>Pseudomonadati</taxon>
        <taxon>Pseudomonadota</taxon>
        <taxon>Betaproteobacteria</taxon>
        <taxon>Nitrosomonadales</taxon>
        <taxon>Usitatibacteraceae</taxon>
        <taxon>Usitatibacter</taxon>
    </lineage>
</organism>
<dbReference type="KEGG" id="uru:DSM104443_03819"/>
<dbReference type="AlphaFoldDB" id="A0A6M4GZR3"/>